<evidence type="ECO:0000256" key="9">
    <source>
        <dbReference type="ARBA" id="ARBA00023180"/>
    </source>
</evidence>
<organism evidence="11">
    <name type="scientific">Selaginella moellendorffii</name>
    <name type="common">Spikemoss</name>
    <dbReference type="NCBI Taxonomy" id="88036"/>
    <lineage>
        <taxon>Eukaryota</taxon>
        <taxon>Viridiplantae</taxon>
        <taxon>Streptophyta</taxon>
        <taxon>Embryophyta</taxon>
        <taxon>Tracheophyta</taxon>
        <taxon>Lycopodiopsida</taxon>
        <taxon>Selaginellales</taxon>
        <taxon>Selaginellaceae</taxon>
        <taxon>Selaginella</taxon>
    </lineage>
</organism>
<dbReference type="Proteomes" id="UP000001514">
    <property type="component" value="Unassembled WGS sequence"/>
</dbReference>
<dbReference type="InterPro" id="IPR001611">
    <property type="entry name" value="Leu-rich_rpt"/>
</dbReference>
<keyword evidence="9" id="KW-0325">Glycoprotein</keyword>
<comment type="similarity">
    <text evidence="2">Belongs to the RLP family.</text>
</comment>
<accession>D8SAI3</accession>
<dbReference type="Gramene" id="EFJ18602">
    <property type="protein sequence ID" value="EFJ18602"/>
    <property type="gene ID" value="SELMODRAFT_112687"/>
</dbReference>
<sequence length="207" mass="22489">MRFLDSWVFPPTSNICNFAGITCLHPNDSRVYGISLPGSGFTGEFPRGLDKCSSLTTLDLSQNELSGSIPPNVCSILPYLVAFDIHENSFSGSIDTSFNNCTYLNNLDLSQNRFSGPIPGQIGVLPRLTKFDVSNNQFSGPIPSSLTTFDSSVFASNPVLCGQPLRNECPRRSWQSEVLEAIRGSSPILIFSSLSSFLIVLSLILAI</sequence>
<protein>
    <recommendedName>
        <fullName evidence="12">Leucine-rich repeat-containing N-terminal plant-type domain-containing protein</fullName>
    </recommendedName>
</protein>
<evidence type="ECO:0000256" key="3">
    <source>
        <dbReference type="ARBA" id="ARBA00022614"/>
    </source>
</evidence>
<evidence type="ECO:0000256" key="8">
    <source>
        <dbReference type="ARBA" id="ARBA00023136"/>
    </source>
</evidence>
<evidence type="ECO:0000313" key="11">
    <source>
        <dbReference type="Proteomes" id="UP000001514"/>
    </source>
</evidence>
<evidence type="ECO:0000256" key="2">
    <source>
        <dbReference type="ARBA" id="ARBA00009592"/>
    </source>
</evidence>
<evidence type="ECO:0000256" key="6">
    <source>
        <dbReference type="ARBA" id="ARBA00022737"/>
    </source>
</evidence>
<evidence type="ECO:0000256" key="1">
    <source>
        <dbReference type="ARBA" id="ARBA00004167"/>
    </source>
</evidence>
<keyword evidence="5" id="KW-0732">Signal</keyword>
<dbReference type="HOGENOM" id="CLU_000288_18_9_1"/>
<keyword evidence="11" id="KW-1185">Reference proteome</keyword>
<keyword evidence="6" id="KW-0677">Repeat</keyword>
<reference evidence="10 11" key="1">
    <citation type="journal article" date="2011" name="Science">
        <title>The Selaginella genome identifies genetic changes associated with the evolution of vascular plants.</title>
        <authorList>
            <person name="Banks J.A."/>
            <person name="Nishiyama T."/>
            <person name="Hasebe M."/>
            <person name="Bowman J.L."/>
            <person name="Gribskov M."/>
            <person name="dePamphilis C."/>
            <person name="Albert V.A."/>
            <person name="Aono N."/>
            <person name="Aoyama T."/>
            <person name="Ambrose B.A."/>
            <person name="Ashton N.W."/>
            <person name="Axtell M.J."/>
            <person name="Barker E."/>
            <person name="Barker M.S."/>
            <person name="Bennetzen J.L."/>
            <person name="Bonawitz N.D."/>
            <person name="Chapple C."/>
            <person name="Cheng C."/>
            <person name="Correa L.G."/>
            <person name="Dacre M."/>
            <person name="DeBarry J."/>
            <person name="Dreyer I."/>
            <person name="Elias M."/>
            <person name="Engstrom E.M."/>
            <person name="Estelle M."/>
            <person name="Feng L."/>
            <person name="Finet C."/>
            <person name="Floyd S.K."/>
            <person name="Frommer W.B."/>
            <person name="Fujita T."/>
            <person name="Gramzow L."/>
            <person name="Gutensohn M."/>
            <person name="Harholt J."/>
            <person name="Hattori M."/>
            <person name="Heyl A."/>
            <person name="Hirai T."/>
            <person name="Hiwatashi Y."/>
            <person name="Ishikawa M."/>
            <person name="Iwata M."/>
            <person name="Karol K.G."/>
            <person name="Koehler B."/>
            <person name="Kolukisaoglu U."/>
            <person name="Kubo M."/>
            <person name="Kurata T."/>
            <person name="Lalonde S."/>
            <person name="Li K."/>
            <person name="Li Y."/>
            <person name="Litt A."/>
            <person name="Lyons E."/>
            <person name="Manning G."/>
            <person name="Maruyama T."/>
            <person name="Michael T.P."/>
            <person name="Mikami K."/>
            <person name="Miyazaki S."/>
            <person name="Morinaga S."/>
            <person name="Murata T."/>
            <person name="Mueller-Roeber B."/>
            <person name="Nelson D.R."/>
            <person name="Obara M."/>
            <person name="Oguri Y."/>
            <person name="Olmstead R.G."/>
            <person name="Onodera N."/>
            <person name="Petersen B.L."/>
            <person name="Pils B."/>
            <person name="Prigge M."/>
            <person name="Rensing S.A."/>
            <person name="Riano-Pachon D.M."/>
            <person name="Roberts A.W."/>
            <person name="Sato Y."/>
            <person name="Scheller H.V."/>
            <person name="Schulz B."/>
            <person name="Schulz C."/>
            <person name="Shakirov E.V."/>
            <person name="Shibagaki N."/>
            <person name="Shinohara N."/>
            <person name="Shippen D.E."/>
            <person name="Soerensen I."/>
            <person name="Sotooka R."/>
            <person name="Sugimoto N."/>
            <person name="Sugita M."/>
            <person name="Sumikawa N."/>
            <person name="Tanurdzic M."/>
            <person name="Theissen G."/>
            <person name="Ulvskov P."/>
            <person name="Wakazuki S."/>
            <person name="Weng J.K."/>
            <person name="Willats W.W."/>
            <person name="Wipf D."/>
            <person name="Wolf P.G."/>
            <person name="Yang L."/>
            <person name="Zimmer A.D."/>
            <person name="Zhu Q."/>
            <person name="Mitros T."/>
            <person name="Hellsten U."/>
            <person name="Loque D."/>
            <person name="Otillar R."/>
            <person name="Salamov A."/>
            <person name="Schmutz J."/>
            <person name="Shapiro H."/>
            <person name="Lindquist E."/>
            <person name="Lucas S."/>
            <person name="Rokhsar D."/>
            <person name="Grigoriev I.V."/>
        </authorList>
    </citation>
    <scope>NUCLEOTIDE SEQUENCE [LARGE SCALE GENOMIC DNA]</scope>
</reference>
<dbReference type="KEGG" id="smo:SELMODRAFT_112687"/>
<dbReference type="AlphaFoldDB" id="D8SAI3"/>
<evidence type="ECO:0000256" key="7">
    <source>
        <dbReference type="ARBA" id="ARBA00022989"/>
    </source>
</evidence>
<dbReference type="SUPFAM" id="SSF52058">
    <property type="entry name" value="L domain-like"/>
    <property type="match status" value="1"/>
</dbReference>
<evidence type="ECO:0000256" key="4">
    <source>
        <dbReference type="ARBA" id="ARBA00022692"/>
    </source>
</evidence>
<dbReference type="InterPro" id="IPR053211">
    <property type="entry name" value="DNA_repair-toleration"/>
</dbReference>
<dbReference type="PANTHER" id="PTHR48060">
    <property type="entry name" value="DNA DAMAGE-REPAIR/TOLERATION PROTEIN DRT100"/>
    <property type="match status" value="1"/>
</dbReference>
<proteinExistence type="inferred from homology"/>
<comment type="subcellular location">
    <subcellularLocation>
        <location evidence="1">Membrane</location>
        <topology evidence="1">Single-pass membrane protein</topology>
    </subcellularLocation>
</comment>
<name>D8SAI3_SELML</name>
<gene>
    <name evidence="10" type="ORF">SELMODRAFT_112687</name>
</gene>
<dbReference type="Gene3D" id="3.80.10.10">
    <property type="entry name" value="Ribonuclease Inhibitor"/>
    <property type="match status" value="1"/>
</dbReference>
<keyword evidence="4" id="KW-0812">Transmembrane</keyword>
<dbReference type="STRING" id="88036.D8SAI3"/>
<dbReference type="PANTHER" id="PTHR48060:SF22">
    <property type="entry name" value="INACTIVE LRR RECEPTOR-LIKE SERINE_THREONINE-PROTEIN KINASE BIR2"/>
    <property type="match status" value="1"/>
</dbReference>
<keyword evidence="7" id="KW-1133">Transmembrane helix</keyword>
<keyword evidence="3" id="KW-0433">Leucine-rich repeat</keyword>
<dbReference type="EMBL" id="GL377609">
    <property type="protein sequence ID" value="EFJ18602.1"/>
    <property type="molecule type" value="Genomic_DNA"/>
</dbReference>
<evidence type="ECO:0000313" key="10">
    <source>
        <dbReference type="EMBL" id="EFJ18602.1"/>
    </source>
</evidence>
<evidence type="ECO:0000256" key="5">
    <source>
        <dbReference type="ARBA" id="ARBA00022729"/>
    </source>
</evidence>
<dbReference type="InterPro" id="IPR032675">
    <property type="entry name" value="LRR_dom_sf"/>
</dbReference>
<evidence type="ECO:0008006" key="12">
    <source>
        <dbReference type="Google" id="ProtNLM"/>
    </source>
</evidence>
<dbReference type="FunFam" id="3.80.10.10:FF:000111">
    <property type="entry name" value="LRR receptor-like serine/threonine-protein kinase ERECTA"/>
    <property type="match status" value="1"/>
</dbReference>
<dbReference type="Pfam" id="PF00560">
    <property type="entry name" value="LRR_1"/>
    <property type="match status" value="3"/>
</dbReference>
<dbReference type="InParanoid" id="D8SAI3"/>
<dbReference type="eggNOG" id="ENOG502QSSB">
    <property type="taxonomic scope" value="Eukaryota"/>
</dbReference>
<dbReference type="GO" id="GO:0016020">
    <property type="term" value="C:membrane"/>
    <property type="evidence" value="ECO:0007669"/>
    <property type="project" value="UniProtKB-SubCell"/>
</dbReference>
<keyword evidence="8" id="KW-0472">Membrane</keyword>